<name>A0A2W1BDB9_HELAM</name>
<sequence length="281" mass="31733">MSFIKFLQEIKRYQHSTLNHITNMKTSLYLTLVYALSIARCATISPQTPNKDEQQKIEQLEKERSAIYTQINAAIEDTIKTLEKSNDSDARDGINYMRDLLKQITEFNGTELVDAADLASNATEDTSDLQELADLKTEDHEDLNSQNSTTVQAKSGRRKGRYKNTGYEHIKKNILSFGRFQGMFGGGAGGVIVSKKKQERMKNLIEVQAKLDAWMAAREKERERIRKYKAGLAATQRVQIITENCPDFGEARARKGKGRGGGDAKWPCCRKCCKKSYMGCL</sequence>
<organism evidence="3 4">
    <name type="scientific">Helicoverpa armigera</name>
    <name type="common">Cotton bollworm</name>
    <name type="synonym">Heliothis armigera</name>
    <dbReference type="NCBI Taxonomy" id="29058"/>
    <lineage>
        <taxon>Eukaryota</taxon>
        <taxon>Metazoa</taxon>
        <taxon>Ecdysozoa</taxon>
        <taxon>Arthropoda</taxon>
        <taxon>Hexapoda</taxon>
        <taxon>Insecta</taxon>
        <taxon>Pterygota</taxon>
        <taxon>Neoptera</taxon>
        <taxon>Endopterygota</taxon>
        <taxon>Lepidoptera</taxon>
        <taxon>Glossata</taxon>
        <taxon>Ditrysia</taxon>
        <taxon>Noctuoidea</taxon>
        <taxon>Noctuidae</taxon>
        <taxon>Heliothinae</taxon>
        <taxon>Helicoverpa</taxon>
    </lineage>
</organism>
<accession>A0A2W1BDB9</accession>
<evidence type="ECO:0000256" key="1">
    <source>
        <dbReference type="SAM" id="Coils"/>
    </source>
</evidence>
<keyword evidence="1" id="KW-0175">Coiled coil</keyword>
<feature type="region of interest" description="Disordered" evidence="2">
    <location>
        <begin position="138"/>
        <end position="159"/>
    </location>
</feature>
<keyword evidence="4" id="KW-1185">Reference proteome</keyword>
<dbReference type="AlphaFoldDB" id="A0A2W1BDB9"/>
<feature type="coiled-coil region" evidence="1">
    <location>
        <begin position="50"/>
        <end position="77"/>
    </location>
</feature>
<evidence type="ECO:0000313" key="4">
    <source>
        <dbReference type="Proteomes" id="UP000249218"/>
    </source>
</evidence>
<dbReference type="Proteomes" id="UP000249218">
    <property type="component" value="Unassembled WGS sequence"/>
</dbReference>
<proteinExistence type="predicted"/>
<evidence type="ECO:0000313" key="3">
    <source>
        <dbReference type="EMBL" id="PZC71327.1"/>
    </source>
</evidence>
<gene>
    <name evidence="3" type="primary">HaOG213608</name>
    <name evidence="3" type="ORF">B5X24_HaOG213608</name>
</gene>
<dbReference type="EMBL" id="KZ150336">
    <property type="protein sequence ID" value="PZC71327.1"/>
    <property type="molecule type" value="Genomic_DNA"/>
</dbReference>
<reference evidence="3 4" key="1">
    <citation type="journal article" date="2017" name="BMC Biol.">
        <title>Genomic innovations, transcriptional plasticity and gene loss underlying the evolution and divergence of two highly polyphagous and invasive Helicoverpa pest species.</title>
        <authorList>
            <person name="Pearce S.L."/>
            <person name="Clarke D.F."/>
            <person name="East P.D."/>
            <person name="Elfekih S."/>
            <person name="Gordon K.H."/>
            <person name="Jermiin L.S."/>
            <person name="McGaughran A."/>
            <person name="Oakeshott J.G."/>
            <person name="Papanikolaou A."/>
            <person name="Perera O.P."/>
            <person name="Rane R.V."/>
            <person name="Richards S."/>
            <person name="Tay W.T."/>
            <person name="Walsh T.K."/>
            <person name="Anderson A."/>
            <person name="Anderson C.J."/>
            <person name="Asgari S."/>
            <person name="Board P.G."/>
            <person name="Bretschneider A."/>
            <person name="Campbell P.M."/>
            <person name="Chertemps T."/>
            <person name="Christeller J.T."/>
            <person name="Coppin C.W."/>
            <person name="Downes S.J."/>
            <person name="Duan G."/>
            <person name="Farnsworth C.A."/>
            <person name="Good R.T."/>
            <person name="Han L.B."/>
            <person name="Han Y.C."/>
            <person name="Hatje K."/>
            <person name="Horne I."/>
            <person name="Huang Y.P."/>
            <person name="Hughes D.S."/>
            <person name="Jacquin-Joly E."/>
            <person name="James W."/>
            <person name="Jhangiani S."/>
            <person name="Kollmar M."/>
            <person name="Kuwar S.S."/>
            <person name="Li S."/>
            <person name="Liu N.Y."/>
            <person name="Maibeche M.T."/>
            <person name="Miller J.R."/>
            <person name="Montagne N."/>
            <person name="Perry T."/>
            <person name="Qu J."/>
            <person name="Song S.V."/>
            <person name="Sutton G.G."/>
            <person name="Vogel H."/>
            <person name="Walenz B.P."/>
            <person name="Xu W."/>
            <person name="Zhang H.J."/>
            <person name="Zou Z."/>
            <person name="Batterham P."/>
            <person name="Edwards O.R."/>
            <person name="Feyereisen R."/>
            <person name="Gibbs R.A."/>
            <person name="Heckel D.G."/>
            <person name="McGrath A."/>
            <person name="Robin C."/>
            <person name="Scherer S.E."/>
            <person name="Worley K.C."/>
            <person name="Wu Y.D."/>
        </authorList>
    </citation>
    <scope>NUCLEOTIDE SEQUENCE [LARGE SCALE GENOMIC DNA]</scope>
    <source>
        <strain evidence="3">Harm_GR_Male_#8</strain>
        <tissue evidence="3">Whole organism</tissue>
    </source>
</reference>
<feature type="compositionally biased region" description="Polar residues" evidence="2">
    <location>
        <begin position="144"/>
        <end position="153"/>
    </location>
</feature>
<evidence type="ECO:0000256" key="2">
    <source>
        <dbReference type="SAM" id="MobiDB-lite"/>
    </source>
</evidence>
<protein>
    <submittedName>
        <fullName evidence="3">Uncharacterized protein</fullName>
    </submittedName>
</protein>